<feature type="compositionally biased region" description="Polar residues" evidence="1">
    <location>
        <begin position="1"/>
        <end position="10"/>
    </location>
</feature>
<feature type="region of interest" description="Disordered" evidence="1">
    <location>
        <begin position="37"/>
        <end position="84"/>
    </location>
</feature>
<accession>A0A445MK18</accession>
<sequence>MGRQLNSKGQNHGEPQMVKEGLARNLTKLQLEKEALEKGIPVGQSHDIDIPPPRPKRKPSSPYPRKSSTCCLTPGETINGKSSKSMSLLGANNAVDIKSGAPQEVNKYK</sequence>
<evidence type="ECO:0000256" key="1">
    <source>
        <dbReference type="SAM" id="MobiDB-lite"/>
    </source>
</evidence>
<evidence type="ECO:0000313" key="2">
    <source>
        <dbReference type="EMBL" id="RZR74548.1"/>
    </source>
</evidence>
<proteinExistence type="predicted"/>
<name>A0A445MK18_ENSVE</name>
<dbReference type="Proteomes" id="UP000290560">
    <property type="component" value="Unassembled WGS sequence"/>
</dbReference>
<reference evidence="2" key="1">
    <citation type="journal article" date="2018" name="Data Brief">
        <title>Genome sequence data from 17 accessions of Ensete ventricosum, a staple food crop for millions in Ethiopia.</title>
        <authorList>
            <person name="Yemataw Z."/>
            <person name="Muzemil S."/>
            <person name="Ambachew D."/>
            <person name="Tripathi L."/>
            <person name="Tesfaye K."/>
            <person name="Chala A."/>
            <person name="Farbos A."/>
            <person name="O'Neill P."/>
            <person name="Moore K."/>
            <person name="Grant M."/>
            <person name="Studholme D.J."/>
        </authorList>
    </citation>
    <scope>NUCLEOTIDE SEQUENCE [LARGE SCALE GENOMIC DNA]</scope>
    <source>
        <tissue evidence="2">Leaf</tissue>
    </source>
</reference>
<organism evidence="2">
    <name type="scientific">Ensete ventricosum</name>
    <name type="common">Abyssinian banana</name>
    <name type="synonym">Musa ensete</name>
    <dbReference type="NCBI Taxonomy" id="4639"/>
    <lineage>
        <taxon>Eukaryota</taxon>
        <taxon>Viridiplantae</taxon>
        <taxon>Streptophyta</taxon>
        <taxon>Embryophyta</taxon>
        <taxon>Tracheophyta</taxon>
        <taxon>Spermatophyta</taxon>
        <taxon>Magnoliopsida</taxon>
        <taxon>Liliopsida</taxon>
        <taxon>Zingiberales</taxon>
        <taxon>Musaceae</taxon>
        <taxon>Ensete</taxon>
    </lineage>
</organism>
<dbReference type="EMBL" id="KV876285">
    <property type="protein sequence ID" value="RZR74548.1"/>
    <property type="molecule type" value="Genomic_DNA"/>
</dbReference>
<dbReference type="AlphaFoldDB" id="A0A445MK18"/>
<protein>
    <submittedName>
        <fullName evidence="2">Uncharacterized protein</fullName>
    </submittedName>
</protein>
<gene>
    <name evidence="2" type="ORF">BHM03_00038324</name>
</gene>
<feature type="region of interest" description="Disordered" evidence="1">
    <location>
        <begin position="1"/>
        <end position="21"/>
    </location>
</feature>